<evidence type="ECO:0000256" key="1">
    <source>
        <dbReference type="SAM" id="MobiDB-lite"/>
    </source>
</evidence>
<sequence length="253" mass="27425">MPKQTLWAVGYARGYSDLSAGMDSARADAYDRLRRNRQVVLQGEKLYESAPGFQMSFEGGRFTETGLPDTLRSVTFVDSAAAGGMTLVLAAWSPPDSSGDRSSLRKNNSSEEALSKRASQRLGPFSNAPPSWVENGASGPGGSNASSGSGGSGDGGRFGESGRTRAVGRAPRYYYLENSWRRAEKRARRELAFQAASKIERLEKNARGWRHGVMSVQTKARLSRVQTVARWAGGETCYVLVEGTVEEKVTGRD</sequence>
<dbReference type="EMBL" id="JANUAU010000016">
    <property type="protein sequence ID" value="MCS3679275.1"/>
    <property type="molecule type" value="Genomic_DNA"/>
</dbReference>
<organism evidence="2 3">
    <name type="scientific">Salinibacter ruber</name>
    <dbReference type="NCBI Taxonomy" id="146919"/>
    <lineage>
        <taxon>Bacteria</taxon>
        <taxon>Pseudomonadati</taxon>
        <taxon>Rhodothermota</taxon>
        <taxon>Rhodothermia</taxon>
        <taxon>Rhodothermales</taxon>
        <taxon>Salinibacteraceae</taxon>
        <taxon>Salinibacter</taxon>
    </lineage>
</organism>
<protein>
    <submittedName>
        <fullName evidence="2">Uncharacterized protein</fullName>
    </submittedName>
</protein>
<evidence type="ECO:0000313" key="2">
    <source>
        <dbReference type="EMBL" id="MCS3679275.1"/>
    </source>
</evidence>
<feature type="compositionally biased region" description="Gly residues" evidence="1">
    <location>
        <begin position="138"/>
        <end position="159"/>
    </location>
</feature>
<reference evidence="2" key="1">
    <citation type="submission" date="2022-08" db="EMBL/GenBank/DDBJ databases">
        <title>Genomic Encyclopedia of Type Strains, Phase V (KMG-V): Genome sequencing to study the core and pangenomes of soil and plant-associated prokaryotes.</title>
        <authorList>
            <person name="Whitman W."/>
        </authorList>
    </citation>
    <scope>NUCLEOTIDE SEQUENCE</scope>
    <source>
        <strain evidence="2">0</strain>
    </source>
</reference>
<dbReference type="Proteomes" id="UP001155027">
    <property type="component" value="Unassembled WGS sequence"/>
</dbReference>
<accession>A0A9X2TDA9</accession>
<feature type="region of interest" description="Disordered" evidence="1">
    <location>
        <begin position="92"/>
        <end position="163"/>
    </location>
</feature>
<comment type="caution">
    <text evidence="2">The sequence shown here is derived from an EMBL/GenBank/DDBJ whole genome shotgun (WGS) entry which is preliminary data.</text>
</comment>
<gene>
    <name evidence="2" type="ORF">GGP71_003225</name>
</gene>
<dbReference type="RefSeq" id="WP_259220396.1">
    <property type="nucleotide sequence ID" value="NZ_JANUAV010000017.1"/>
</dbReference>
<evidence type="ECO:0000313" key="3">
    <source>
        <dbReference type="Proteomes" id="UP001155027"/>
    </source>
</evidence>
<proteinExistence type="predicted"/>
<dbReference type="AlphaFoldDB" id="A0A9X2TDA9"/>
<name>A0A9X2TDA9_9BACT</name>